<evidence type="ECO:0000256" key="3">
    <source>
        <dbReference type="ARBA" id="ARBA00023329"/>
    </source>
</evidence>
<gene>
    <name evidence="9" type="ORF">IZO911_LOCUS22626</name>
    <name evidence="10" type="ORF">KXQ929_LOCUS23097</name>
</gene>
<comment type="subcellular location">
    <subcellularLocation>
        <location evidence="1">Cytoplasmic vesicle</location>
        <location evidence="1">Clathrin-coated vesicle</location>
    </subcellularLocation>
</comment>
<dbReference type="CDD" id="cd06257">
    <property type="entry name" value="DnaJ"/>
    <property type="match status" value="1"/>
</dbReference>
<dbReference type="Gene3D" id="1.10.510.10">
    <property type="entry name" value="Transferase(Phosphotransferase) domain 1"/>
    <property type="match status" value="1"/>
</dbReference>
<dbReference type="PROSITE" id="PS51182">
    <property type="entry name" value="C2_TENSIN"/>
    <property type="match status" value="1"/>
</dbReference>
<evidence type="ECO:0000256" key="1">
    <source>
        <dbReference type="ARBA" id="ARBA00004132"/>
    </source>
</evidence>
<dbReference type="InterPro" id="IPR001623">
    <property type="entry name" value="DnaJ_domain"/>
</dbReference>
<dbReference type="AlphaFoldDB" id="A0A819HTX2"/>
<evidence type="ECO:0000313" key="9">
    <source>
        <dbReference type="EMBL" id="CAF1093386.1"/>
    </source>
</evidence>
<dbReference type="SMART" id="SM00220">
    <property type="entry name" value="S_TKc"/>
    <property type="match status" value="1"/>
</dbReference>
<dbReference type="InterPro" id="IPR008271">
    <property type="entry name" value="Ser/Thr_kinase_AS"/>
</dbReference>
<dbReference type="InterPro" id="IPR029023">
    <property type="entry name" value="Tensin_phosphatase"/>
</dbReference>
<sequence length="1248" mass="138550">MVDIFKSAIDAAFGAGSTARITNNIGFGGGALGLGSGGVKSDFTGQIVDVGNIRLRVGNQIAEGYLTSYENIQLKPCHYFSGGYALVFIAYDVKTNKEYALKRLYAADDSAKKAIAQEITFLQKLNGDQHIVPYIAAASNQDTTLRRTEYLLVTEYCAGGRLYERVVHRSKPLEVEQVIQIFYQICRAVKHMHEQEPPIIHRDLKVENCLLTSAGFIQLCDFGSATTKVYLPDETWTVKKRDYVEDEMTKVTTPMYRAPEMLDTYNNHPINEQVDIWALGCLLYYLCFINHPFEDSAKLRILNAKYTIPANNTRYTVLHDLIRTLLQIDPRQRPTIHTLVENIEDLAIGNDVGLNEPLLFLFNPNETFSSTSPSNPAAAAAAAPGGGGNAPTIPPRAAPAGGSTSSFSAGVSSYIPSSIKGINTSGKSWMKNILDTSSKVITEGVQQVKQTLATNVPTTSTAGTSPGSGHHFEVDLSYISTKVIVMSTPRDNPSEISGRQSAELIRDLLDTKHSQSYMLFSLDQQHRNHPTYRKEIFHNKVIDLPLADEKHSPRLIDVLCFCQKVSSFLLESPSNTAVIHCADGRNQIAFAACSLIAYHGIFQQVDHIVRYYEARRCAHPLLTMSQKRYIQYLCDLSFGTIERPHFTELVIKTINLSPVPLFNRERNGCRPYIDVFNQDNKKIFSTYQDPNKLRVFTATDGVCPIPINIPFNGDLTIHVLHAPVGLSFQAHDGGIQICQLTINSNFCSLNHSELSYSRYELDGIEHTEKYPPSFRVTLDTTPSKKPASNEQDILSKLLDTTLKKPQCLFKDEIEFRQTIEEYEKRYKITCGDGYHYSGTYTSDSSSTMQSNNLNISQPVTNVSNPSSPQINRRASPTPQTNIVTNPFLEQQNESNPPPFKQESQTNDDVAVGTLLDLMGDDTTNHFPSQPTLLTSAQNDLFNLHMDTPSNFSVPPPSQPPSSSQSIKTPDLLGVDFNSMPLDKPILHRNASEAVLPAPLQAINMHKTETKSSSNQNINRLDPFKDLFSTSTATTTQKTSSNESLAAKQAAAATKLHNTPPTSTTSIPNYNINIANKPNPTPTPPPQQQQQSNPMKPNPPPPSQTTTSTSARPQASKLDFDTLVQQQAGMMDFGSKARQGTAAIGDIRKAELAKDLDPDVLRVREWTEGKKRNIRALLCSLTNVTWPECTWGGCHMHDLLTPDQVKKVYRKAVLHIHPDKLRGDPNEPLAKLIFVELNEAWSQFEQETN</sequence>
<keyword evidence="2" id="KW-0547">Nucleotide-binding</keyword>
<dbReference type="PANTHER" id="PTHR22967:SF105">
    <property type="entry name" value="CYCLIN-G-ASSOCIATED KINASE"/>
    <property type="match status" value="1"/>
</dbReference>
<evidence type="ECO:0000256" key="4">
    <source>
        <dbReference type="SAM" id="MobiDB-lite"/>
    </source>
</evidence>
<dbReference type="InterPro" id="IPR036869">
    <property type="entry name" value="J_dom_sf"/>
</dbReference>
<dbReference type="Proteomes" id="UP000663868">
    <property type="component" value="Unassembled WGS sequence"/>
</dbReference>
<dbReference type="EMBL" id="CAJOBB010001809">
    <property type="protein sequence ID" value="CAF3906295.1"/>
    <property type="molecule type" value="Genomic_DNA"/>
</dbReference>
<dbReference type="InterPro" id="IPR011009">
    <property type="entry name" value="Kinase-like_dom_sf"/>
</dbReference>
<evidence type="ECO:0000313" key="10">
    <source>
        <dbReference type="EMBL" id="CAF3906295.1"/>
    </source>
</evidence>
<evidence type="ECO:0008006" key="12">
    <source>
        <dbReference type="Google" id="ProtNLM"/>
    </source>
</evidence>
<feature type="domain" description="C2 tensin-type" evidence="8">
    <location>
        <begin position="646"/>
        <end position="783"/>
    </location>
</feature>
<feature type="domain" description="J" evidence="6">
    <location>
        <begin position="1188"/>
        <end position="1248"/>
    </location>
</feature>
<dbReference type="PANTHER" id="PTHR22967">
    <property type="entry name" value="SERINE/THREONINE PROTEIN KINASE"/>
    <property type="match status" value="1"/>
</dbReference>
<dbReference type="GO" id="GO:0004674">
    <property type="term" value="F:protein serine/threonine kinase activity"/>
    <property type="evidence" value="ECO:0007669"/>
    <property type="project" value="TreeGrafter"/>
</dbReference>
<dbReference type="Gene3D" id="2.60.40.1110">
    <property type="match status" value="1"/>
</dbReference>
<reference evidence="10" key="1">
    <citation type="submission" date="2021-02" db="EMBL/GenBank/DDBJ databases">
        <authorList>
            <person name="Nowell W R."/>
        </authorList>
    </citation>
    <scope>NUCLEOTIDE SEQUENCE</scope>
</reference>
<evidence type="ECO:0000256" key="2">
    <source>
        <dbReference type="ARBA" id="ARBA00022741"/>
    </source>
</evidence>
<evidence type="ECO:0000259" key="8">
    <source>
        <dbReference type="PROSITE" id="PS51182"/>
    </source>
</evidence>
<feature type="domain" description="Protein kinase" evidence="5">
    <location>
        <begin position="73"/>
        <end position="359"/>
    </location>
</feature>
<feature type="region of interest" description="Disordered" evidence="4">
    <location>
        <begin position="842"/>
        <end position="882"/>
    </location>
</feature>
<dbReference type="InterPro" id="IPR029021">
    <property type="entry name" value="Prot-tyrosine_phosphatase-like"/>
</dbReference>
<dbReference type="GO" id="GO:0045747">
    <property type="term" value="P:positive regulation of Notch signaling pathway"/>
    <property type="evidence" value="ECO:0007669"/>
    <property type="project" value="TreeGrafter"/>
</dbReference>
<evidence type="ECO:0000259" key="7">
    <source>
        <dbReference type="PROSITE" id="PS51181"/>
    </source>
</evidence>
<dbReference type="Pfam" id="PF00069">
    <property type="entry name" value="Pkinase"/>
    <property type="match status" value="1"/>
</dbReference>
<dbReference type="SMART" id="SM01326">
    <property type="entry name" value="PTEN_C2"/>
    <property type="match status" value="1"/>
</dbReference>
<dbReference type="GO" id="GO:0035612">
    <property type="term" value="F:AP-2 adaptor complex binding"/>
    <property type="evidence" value="ECO:0007669"/>
    <property type="project" value="TreeGrafter"/>
</dbReference>
<feature type="compositionally biased region" description="Low complexity" evidence="4">
    <location>
        <begin position="1031"/>
        <end position="1065"/>
    </location>
</feature>
<dbReference type="GO" id="GO:0030136">
    <property type="term" value="C:clathrin-coated vesicle"/>
    <property type="evidence" value="ECO:0007669"/>
    <property type="project" value="UniProtKB-SubCell"/>
</dbReference>
<evidence type="ECO:0000259" key="5">
    <source>
        <dbReference type="PROSITE" id="PS50011"/>
    </source>
</evidence>
<feature type="region of interest" description="Disordered" evidence="4">
    <location>
        <begin position="371"/>
        <end position="405"/>
    </location>
</feature>
<feature type="compositionally biased region" description="Low complexity" evidence="4">
    <location>
        <begin position="371"/>
        <end position="383"/>
    </location>
</feature>
<dbReference type="PROSITE" id="PS50011">
    <property type="entry name" value="PROTEIN_KINASE_DOM"/>
    <property type="match status" value="1"/>
</dbReference>
<dbReference type="SMART" id="SM00271">
    <property type="entry name" value="DnaJ"/>
    <property type="match status" value="1"/>
</dbReference>
<feature type="region of interest" description="Disordered" evidence="4">
    <location>
        <begin position="946"/>
        <end position="969"/>
    </location>
</feature>
<feature type="region of interest" description="Disordered" evidence="4">
    <location>
        <begin position="1031"/>
        <end position="1114"/>
    </location>
</feature>
<dbReference type="PROSITE" id="PS00108">
    <property type="entry name" value="PROTEIN_KINASE_ST"/>
    <property type="match status" value="1"/>
</dbReference>
<dbReference type="Pfam" id="PF10409">
    <property type="entry name" value="PTEN_C2"/>
    <property type="match status" value="1"/>
</dbReference>
<proteinExistence type="predicted"/>
<dbReference type="SUPFAM" id="SSF46565">
    <property type="entry name" value="Chaperone J-domain"/>
    <property type="match status" value="1"/>
</dbReference>
<protein>
    <recommendedName>
        <fullName evidence="12">Cyclin-G-associated kinase</fullName>
    </recommendedName>
</protein>
<dbReference type="Proteomes" id="UP000663860">
    <property type="component" value="Unassembled WGS sequence"/>
</dbReference>
<feature type="domain" description="Phosphatase tensin-type" evidence="7">
    <location>
        <begin position="465"/>
        <end position="640"/>
    </location>
</feature>
<dbReference type="EMBL" id="CAJNOE010000254">
    <property type="protein sequence ID" value="CAF1093386.1"/>
    <property type="molecule type" value="Genomic_DNA"/>
</dbReference>
<dbReference type="InterPro" id="IPR000719">
    <property type="entry name" value="Prot_kinase_dom"/>
</dbReference>
<comment type="caution">
    <text evidence="10">The sequence shown here is derived from an EMBL/GenBank/DDBJ whole genome shotgun (WGS) entry which is preliminary data.</text>
</comment>
<dbReference type="FunFam" id="1.10.287.110:FF:000002">
    <property type="entry name" value="putative tyrosine-protein phosphatase auxilin isoform X2"/>
    <property type="match status" value="1"/>
</dbReference>
<dbReference type="Gene3D" id="3.90.190.10">
    <property type="entry name" value="Protein tyrosine phosphatase superfamily"/>
    <property type="match status" value="1"/>
</dbReference>
<dbReference type="InterPro" id="IPR014020">
    <property type="entry name" value="Tensin_C2-dom"/>
</dbReference>
<evidence type="ECO:0000259" key="6">
    <source>
        <dbReference type="PROSITE" id="PS50076"/>
    </source>
</evidence>
<dbReference type="GO" id="GO:2000369">
    <property type="term" value="P:regulation of clathrin-dependent endocytosis"/>
    <property type="evidence" value="ECO:0007669"/>
    <property type="project" value="TreeGrafter"/>
</dbReference>
<dbReference type="PROSITE" id="PS50076">
    <property type="entry name" value="DNAJ_2"/>
    <property type="match status" value="1"/>
</dbReference>
<name>A0A819HTX2_9BILA</name>
<accession>A0A819HTX2</accession>
<dbReference type="SUPFAM" id="SSF56112">
    <property type="entry name" value="Protein kinase-like (PK-like)"/>
    <property type="match status" value="1"/>
</dbReference>
<feature type="compositionally biased region" description="Polar residues" evidence="4">
    <location>
        <begin position="848"/>
        <end position="882"/>
    </location>
</feature>
<evidence type="ECO:0000313" key="11">
    <source>
        <dbReference type="Proteomes" id="UP000663868"/>
    </source>
</evidence>
<organism evidence="10 11">
    <name type="scientific">Adineta steineri</name>
    <dbReference type="NCBI Taxonomy" id="433720"/>
    <lineage>
        <taxon>Eukaryota</taxon>
        <taxon>Metazoa</taxon>
        <taxon>Spiralia</taxon>
        <taxon>Gnathifera</taxon>
        <taxon>Rotifera</taxon>
        <taxon>Eurotatoria</taxon>
        <taxon>Bdelloidea</taxon>
        <taxon>Adinetida</taxon>
        <taxon>Adinetidae</taxon>
        <taxon>Adineta</taxon>
    </lineage>
</organism>
<dbReference type="SUPFAM" id="SSF52799">
    <property type="entry name" value="(Phosphotyrosine protein) phosphatases II"/>
    <property type="match status" value="1"/>
</dbReference>
<dbReference type="GO" id="GO:0005524">
    <property type="term" value="F:ATP binding"/>
    <property type="evidence" value="ECO:0007669"/>
    <property type="project" value="InterPro"/>
</dbReference>
<keyword evidence="3" id="KW-0968">Cytoplasmic vesicle</keyword>
<dbReference type="PROSITE" id="PS51181">
    <property type="entry name" value="PPASE_TENSIN"/>
    <property type="match status" value="1"/>
</dbReference>
<dbReference type="Gene3D" id="1.10.287.110">
    <property type="entry name" value="DnaJ domain"/>
    <property type="match status" value="1"/>
</dbReference>